<dbReference type="Proteomes" id="UP000249304">
    <property type="component" value="Unassembled WGS sequence"/>
</dbReference>
<sequence>MEDKTEPTYEDAPYTEQSLAQLALAATAQDLADFLIGFVAVWSDYNPRPVEDAARFVRRAQELLDRAVIVEKVGGASWEDIGDTLEITRQSAHAKFRQAVEEWEEAVKRPIVTEEIYGISGGLETRTYNRMPAGTATPDETAAYLDKWALAHAQADGRDVGERPVSGGLARMTPLVEMMSLSSGPLFDEFASPPPHLLAEISEREAVLWERLAAGPRPSRDAKKHAAAARQKAATYRAQDAHTKSIAETQAPNQHASEHERRWPKKIWGPYRTFPDLATARDWCAHCNVWIGPETSGS</sequence>
<dbReference type="OrthoDB" id="3515437at2"/>
<comment type="caution">
    <text evidence="2">The sequence shown here is derived from an EMBL/GenBank/DDBJ whole genome shotgun (WGS) entry which is preliminary data.</text>
</comment>
<accession>A0A2W2F286</accession>
<dbReference type="EMBL" id="POUD01000032">
    <property type="protein sequence ID" value="PZG19910.1"/>
    <property type="molecule type" value="Genomic_DNA"/>
</dbReference>
<protein>
    <submittedName>
        <fullName evidence="2">Uncharacterized protein</fullName>
    </submittedName>
</protein>
<organism evidence="2 3">
    <name type="scientific">Nonomuraea aridisoli</name>
    <dbReference type="NCBI Taxonomy" id="2070368"/>
    <lineage>
        <taxon>Bacteria</taxon>
        <taxon>Bacillati</taxon>
        <taxon>Actinomycetota</taxon>
        <taxon>Actinomycetes</taxon>
        <taxon>Streptosporangiales</taxon>
        <taxon>Streptosporangiaceae</taxon>
        <taxon>Nonomuraea</taxon>
    </lineage>
</organism>
<feature type="compositionally biased region" description="Polar residues" evidence="1">
    <location>
        <begin position="246"/>
        <end position="255"/>
    </location>
</feature>
<dbReference type="RefSeq" id="WP_111178773.1">
    <property type="nucleotide sequence ID" value="NZ_POUD01000032.1"/>
</dbReference>
<name>A0A2W2F286_9ACTN</name>
<evidence type="ECO:0000313" key="3">
    <source>
        <dbReference type="Proteomes" id="UP000249304"/>
    </source>
</evidence>
<proteinExistence type="predicted"/>
<evidence type="ECO:0000256" key="1">
    <source>
        <dbReference type="SAM" id="MobiDB-lite"/>
    </source>
</evidence>
<keyword evidence="3" id="KW-1185">Reference proteome</keyword>
<gene>
    <name evidence="2" type="ORF">C1J01_10745</name>
</gene>
<feature type="region of interest" description="Disordered" evidence="1">
    <location>
        <begin position="236"/>
        <end position="262"/>
    </location>
</feature>
<reference evidence="2 3" key="1">
    <citation type="submission" date="2018-01" db="EMBL/GenBank/DDBJ databases">
        <title>Draft genome sequence of Nonomuraea sp. KC333.</title>
        <authorList>
            <person name="Sahin N."/>
            <person name="Saygin H."/>
            <person name="Ay H."/>
        </authorList>
    </citation>
    <scope>NUCLEOTIDE SEQUENCE [LARGE SCALE GENOMIC DNA]</scope>
    <source>
        <strain evidence="2 3">KC333</strain>
    </source>
</reference>
<dbReference type="AlphaFoldDB" id="A0A2W2F286"/>
<evidence type="ECO:0000313" key="2">
    <source>
        <dbReference type="EMBL" id="PZG19910.1"/>
    </source>
</evidence>